<dbReference type="InterPro" id="IPR008593">
    <property type="entry name" value="Dam_MeTrfase"/>
</dbReference>
<keyword evidence="1" id="KW-0489">Methyltransferase</keyword>
<dbReference type="Proteomes" id="UP000199345">
    <property type="component" value="Unassembled WGS sequence"/>
</dbReference>
<accession>A0A1I0E882</accession>
<name>A0A1I0E882_9PROT</name>
<reference evidence="2" key="1">
    <citation type="submission" date="2016-10" db="EMBL/GenBank/DDBJ databases">
        <authorList>
            <person name="Varghese N."/>
            <person name="Submissions S."/>
        </authorList>
    </citation>
    <scope>NUCLEOTIDE SEQUENCE [LARGE SCALE GENOMIC DNA]</scope>
    <source>
        <strain evidence="2">Nm71</strain>
    </source>
</reference>
<sequence>MAHREHQNPIGKSSEWLTPPWILEKLGEFDLDPCAPAVRPWETANSHYTINDDGLTKGWFGRVWLNPPFDRFQRPKWIKKMCEHGNGIMLIPAACETYAFREYVFGKSNGILMMHKRPHFCDLTGREEKGNSGQTICLVAYGEKNFDVLKNSGLGVMLVEAS</sequence>
<dbReference type="EMBL" id="FOIA01000025">
    <property type="protein sequence ID" value="SET40886.1"/>
    <property type="molecule type" value="Genomic_DNA"/>
</dbReference>
<evidence type="ECO:0000313" key="2">
    <source>
        <dbReference type="Proteomes" id="UP000199345"/>
    </source>
</evidence>
<evidence type="ECO:0000313" key="1">
    <source>
        <dbReference type="EMBL" id="SET40886.1"/>
    </source>
</evidence>
<dbReference type="Pfam" id="PF05869">
    <property type="entry name" value="Dam"/>
    <property type="match status" value="1"/>
</dbReference>
<keyword evidence="2" id="KW-1185">Reference proteome</keyword>
<organism evidence="1 2">
    <name type="scientific">Nitrosomonas marina</name>
    <dbReference type="NCBI Taxonomy" id="917"/>
    <lineage>
        <taxon>Bacteria</taxon>
        <taxon>Pseudomonadati</taxon>
        <taxon>Pseudomonadota</taxon>
        <taxon>Betaproteobacteria</taxon>
        <taxon>Nitrosomonadales</taxon>
        <taxon>Nitrosomonadaceae</taxon>
        <taxon>Nitrosomonas</taxon>
    </lineage>
</organism>
<dbReference type="RefSeq" id="WP_090659927.1">
    <property type="nucleotide sequence ID" value="NZ_FOIA01000025.1"/>
</dbReference>
<dbReference type="OrthoDB" id="5288620at2"/>
<gene>
    <name evidence="1" type="ORF">SAMN05216326_12542</name>
</gene>
<dbReference type="AlphaFoldDB" id="A0A1I0E882"/>
<keyword evidence="1" id="KW-0808">Transferase</keyword>
<protein>
    <submittedName>
        <fullName evidence="1">DNA N-6-adenine-methyltransferase (Dam)</fullName>
    </submittedName>
</protein>
<dbReference type="GO" id="GO:0003677">
    <property type="term" value="F:DNA binding"/>
    <property type="evidence" value="ECO:0007669"/>
    <property type="project" value="InterPro"/>
</dbReference>
<dbReference type="GO" id="GO:0009007">
    <property type="term" value="F:site-specific DNA-methyltransferase (adenine-specific) activity"/>
    <property type="evidence" value="ECO:0007669"/>
    <property type="project" value="InterPro"/>
</dbReference>
<dbReference type="GO" id="GO:0009307">
    <property type="term" value="P:DNA restriction-modification system"/>
    <property type="evidence" value="ECO:0007669"/>
    <property type="project" value="InterPro"/>
</dbReference>
<dbReference type="GO" id="GO:0032259">
    <property type="term" value="P:methylation"/>
    <property type="evidence" value="ECO:0007669"/>
    <property type="project" value="UniProtKB-KW"/>
</dbReference>
<proteinExistence type="predicted"/>